<organism evidence="9 10">
    <name type="scientific">Campylobacter suis</name>
    <dbReference type="NCBI Taxonomy" id="2790657"/>
    <lineage>
        <taxon>Bacteria</taxon>
        <taxon>Pseudomonadati</taxon>
        <taxon>Campylobacterota</taxon>
        <taxon>Epsilonproteobacteria</taxon>
        <taxon>Campylobacterales</taxon>
        <taxon>Campylobacteraceae</taxon>
        <taxon>Campylobacter</taxon>
    </lineage>
</organism>
<dbReference type="Pfam" id="PF00691">
    <property type="entry name" value="OmpA"/>
    <property type="match status" value="1"/>
</dbReference>
<dbReference type="InterPro" id="IPR036737">
    <property type="entry name" value="OmpA-like_sf"/>
</dbReference>
<keyword evidence="10" id="KW-1185">Reference proteome</keyword>
<dbReference type="Proteomes" id="UP000789359">
    <property type="component" value="Unassembled WGS sequence"/>
</dbReference>
<dbReference type="InterPro" id="IPR039001">
    <property type="entry name" value="Pal"/>
</dbReference>
<dbReference type="EMBL" id="CAJHOE010000001">
    <property type="protein sequence ID" value="CAD7286358.1"/>
    <property type="molecule type" value="Genomic_DNA"/>
</dbReference>
<gene>
    <name evidence="9" type="primary">pal_2</name>
    <name evidence="6" type="synonym">pal</name>
    <name evidence="9" type="ORF">LMG8286_00189</name>
</gene>
<evidence type="ECO:0000256" key="7">
    <source>
        <dbReference type="SAM" id="SignalP"/>
    </source>
</evidence>
<dbReference type="PROSITE" id="PS51257">
    <property type="entry name" value="PROKAR_LIPOPROTEIN"/>
    <property type="match status" value="1"/>
</dbReference>
<evidence type="ECO:0000256" key="6">
    <source>
        <dbReference type="HAMAP-Rule" id="MF_02204"/>
    </source>
</evidence>
<keyword evidence="5 6" id="KW-0449">Lipoprotein</keyword>
<dbReference type="InterPro" id="IPR006665">
    <property type="entry name" value="OmpA-like"/>
</dbReference>
<evidence type="ECO:0000256" key="3">
    <source>
        <dbReference type="ARBA" id="ARBA00023139"/>
    </source>
</evidence>
<dbReference type="Gene3D" id="3.30.1330.60">
    <property type="entry name" value="OmpA-like domain"/>
    <property type="match status" value="1"/>
</dbReference>
<evidence type="ECO:0000256" key="1">
    <source>
        <dbReference type="ARBA" id="ARBA00022729"/>
    </source>
</evidence>
<evidence type="ECO:0000256" key="4">
    <source>
        <dbReference type="ARBA" id="ARBA00023237"/>
    </source>
</evidence>
<dbReference type="PRINTS" id="PR01021">
    <property type="entry name" value="OMPADOMAIN"/>
</dbReference>
<feature type="signal peptide" evidence="7">
    <location>
        <begin position="1"/>
        <end position="22"/>
    </location>
</feature>
<dbReference type="HAMAP" id="MF_02204">
    <property type="entry name" value="Pal"/>
    <property type="match status" value="1"/>
</dbReference>
<dbReference type="PANTHER" id="PTHR30329:SF21">
    <property type="entry name" value="LIPOPROTEIN YIAD-RELATED"/>
    <property type="match status" value="1"/>
</dbReference>
<feature type="chain" id="PRO_5045743215" description="Peptidoglycan-associated lipoprotein" evidence="7">
    <location>
        <begin position="23"/>
        <end position="168"/>
    </location>
</feature>
<evidence type="ECO:0000256" key="5">
    <source>
        <dbReference type="ARBA" id="ARBA00023288"/>
    </source>
</evidence>
<keyword evidence="3 6" id="KW-0564">Palmitate</keyword>
<name>A0ABM8Q0L2_9BACT</name>
<keyword evidence="4 6" id="KW-0998">Cell outer membrane</keyword>
<comment type="similarity">
    <text evidence="6">Belongs to the Pal lipoprotein family.</text>
</comment>
<feature type="domain" description="OmpA-like" evidence="8">
    <location>
        <begin position="51"/>
        <end position="168"/>
    </location>
</feature>
<dbReference type="PROSITE" id="PS51123">
    <property type="entry name" value="OMPA_2"/>
    <property type="match status" value="1"/>
</dbReference>
<evidence type="ECO:0000256" key="2">
    <source>
        <dbReference type="ARBA" id="ARBA00023136"/>
    </source>
</evidence>
<comment type="subcellular location">
    <subcellularLocation>
        <location evidence="6">Cell outer membrane</location>
        <topology evidence="6">Lipid-anchor</topology>
    </subcellularLocation>
</comment>
<accession>A0ABM8Q0L2</accession>
<dbReference type="PANTHER" id="PTHR30329">
    <property type="entry name" value="STATOR ELEMENT OF FLAGELLAR MOTOR COMPLEX"/>
    <property type="match status" value="1"/>
</dbReference>
<evidence type="ECO:0000313" key="10">
    <source>
        <dbReference type="Proteomes" id="UP000789359"/>
    </source>
</evidence>
<keyword evidence="1 6" id="KW-0732">Signal</keyword>
<comment type="caution">
    <text evidence="9">The sequence shown here is derived from an EMBL/GenBank/DDBJ whole genome shotgun (WGS) entry which is preliminary data.</text>
</comment>
<proteinExistence type="inferred from homology"/>
<dbReference type="CDD" id="cd07185">
    <property type="entry name" value="OmpA_C-like"/>
    <property type="match status" value="1"/>
</dbReference>
<dbReference type="SUPFAM" id="SSF103088">
    <property type="entry name" value="OmpA-like"/>
    <property type="match status" value="1"/>
</dbReference>
<dbReference type="InterPro" id="IPR050330">
    <property type="entry name" value="Bact_OuterMem_StrucFunc"/>
</dbReference>
<sequence length="168" mass="17948">MTKVVLSSIALAALVFSGCSSKAPEVDMSASSDSTMKSGDMMSDADRLNALINSLNSQVKSVYFAFDKFNIQPSEQGVISSNASLFNQADAQALSIKIEGNCDEWGTDEYNYALGLKRAKSAKDALVRNGVSADRIAVVSFGESNPVCSDKTKACDAQNRRADFKVLP</sequence>
<protein>
    <recommendedName>
        <fullName evidence="6">Peptidoglycan-associated lipoprotein</fullName>
        <shortName evidence="6">PAL</shortName>
    </recommendedName>
</protein>
<reference evidence="9 10" key="1">
    <citation type="submission" date="2020-11" db="EMBL/GenBank/DDBJ databases">
        <authorList>
            <person name="Peeters C."/>
        </authorList>
    </citation>
    <scope>NUCLEOTIDE SEQUENCE [LARGE SCALE GENOMIC DNA]</scope>
    <source>
        <strain evidence="9 10">LMG 8286</strain>
    </source>
</reference>
<evidence type="ECO:0000259" key="8">
    <source>
        <dbReference type="PROSITE" id="PS51123"/>
    </source>
</evidence>
<evidence type="ECO:0000313" key="9">
    <source>
        <dbReference type="EMBL" id="CAD7286358.1"/>
    </source>
</evidence>
<dbReference type="RefSeq" id="WP_230055996.1">
    <property type="nucleotide sequence ID" value="NZ_CAJHOE010000001.1"/>
</dbReference>
<keyword evidence="2 6" id="KW-0472">Membrane</keyword>
<dbReference type="InterPro" id="IPR006664">
    <property type="entry name" value="OMP_bac"/>
</dbReference>